<organism evidence="1">
    <name type="scientific">hydrothermal vent metagenome</name>
    <dbReference type="NCBI Taxonomy" id="652676"/>
    <lineage>
        <taxon>unclassified sequences</taxon>
        <taxon>metagenomes</taxon>
        <taxon>ecological metagenomes</taxon>
    </lineage>
</organism>
<dbReference type="Pfam" id="PF13489">
    <property type="entry name" value="Methyltransf_23"/>
    <property type="match status" value="1"/>
</dbReference>
<evidence type="ECO:0008006" key="2">
    <source>
        <dbReference type="Google" id="ProtNLM"/>
    </source>
</evidence>
<gene>
    <name evidence="1" type="ORF">MNBD_DELTA01-618</name>
</gene>
<dbReference type="EMBL" id="UOEA01000075">
    <property type="protein sequence ID" value="VAV84864.1"/>
    <property type="molecule type" value="Genomic_DNA"/>
</dbReference>
<feature type="non-terminal residue" evidence="1">
    <location>
        <position position="1"/>
    </location>
</feature>
<dbReference type="InterPro" id="IPR029063">
    <property type="entry name" value="SAM-dependent_MTases_sf"/>
</dbReference>
<sequence>SESRRNYIIKLDTSLCRHCGFMYRTPILSHDEQRQYYESSYYETFKPQKPEDIDKTKNYLSENLEKKYGMYITFLKDRGVTFSDKRILDVGTGGGSFLFVCKKEGPAYILGIEPSKAATEMAQSFCVNEDVEVINGCLNDYPVEKIGKFDVVTMIGVIEHLSDPREILVSIRKYLTDDGVLYVHTHDESPGFFLDIKRQISLVHQLYFTRRTMSAFMEDAGFVVENMTTSPGMMNVIVKNNKAETALKQSADTSSTTFRISRFHYMALKYAYLFCGSLPHVFFVFNSSLRRLFILPVKFLRQPKRYIKRFKGIFANG</sequence>
<dbReference type="AlphaFoldDB" id="A0A3B0QTA6"/>
<accession>A0A3B0QTA6</accession>
<reference evidence="1" key="1">
    <citation type="submission" date="2018-06" db="EMBL/GenBank/DDBJ databases">
        <authorList>
            <person name="Zhirakovskaya E."/>
        </authorList>
    </citation>
    <scope>NUCLEOTIDE SEQUENCE</scope>
</reference>
<proteinExistence type="predicted"/>
<protein>
    <recommendedName>
        <fullName evidence="2">Class I SAM-dependent methyltransferase</fullName>
    </recommendedName>
</protein>
<dbReference type="Gene3D" id="3.40.50.150">
    <property type="entry name" value="Vaccinia Virus protein VP39"/>
    <property type="match status" value="1"/>
</dbReference>
<dbReference type="CDD" id="cd02440">
    <property type="entry name" value="AdoMet_MTases"/>
    <property type="match status" value="1"/>
</dbReference>
<name>A0A3B0QTA6_9ZZZZ</name>
<dbReference type="SUPFAM" id="SSF53335">
    <property type="entry name" value="S-adenosyl-L-methionine-dependent methyltransferases"/>
    <property type="match status" value="1"/>
</dbReference>
<dbReference type="PANTHER" id="PTHR43861">
    <property type="entry name" value="TRANS-ACONITATE 2-METHYLTRANSFERASE-RELATED"/>
    <property type="match status" value="1"/>
</dbReference>
<evidence type="ECO:0000313" key="1">
    <source>
        <dbReference type="EMBL" id="VAV84864.1"/>
    </source>
</evidence>